<dbReference type="Proteomes" id="UP001434419">
    <property type="component" value="Unassembled WGS sequence"/>
</dbReference>
<evidence type="ECO:0008006" key="3">
    <source>
        <dbReference type="Google" id="ProtNLM"/>
    </source>
</evidence>
<evidence type="ECO:0000313" key="2">
    <source>
        <dbReference type="Proteomes" id="UP001434419"/>
    </source>
</evidence>
<gene>
    <name evidence="1" type="ORF">ABVC42_14210</name>
</gene>
<evidence type="ECO:0000313" key="1">
    <source>
        <dbReference type="EMBL" id="MES5150986.1"/>
    </source>
</evidence>
<reference evidence="1" key="1">
    <citation type="submission" date="2024-06" db="EMBL/GenBank/DDBJ databases">
        <title>Vaginal Lactobacillus fatty acid response mechanisms reveal a metabolite-targeted strategy for bacterial vaginosis treatment.</title>
        <authorList>
            <person name="Zhu M."/>
            <person name="Blainey P.C."/>
            <person name="Bloom S.M."/>
            <person name="Kwon D.S."/>
        </authorList>
    </citation>
    <scope>NUCLEOTIDE SEQUENCE</scope>
    <source>
        <strain evidence="1">194_F1_1</strain>
    </source>
</reference>
<dbReference type="RefSeq" id="WP_133476449.1">
    <property type="nucleotide sequence ID" value="NZ_JBETVU010000013.1"/>
</dbReference>
<keyword evidence="2" id="KW-1185">Reference proteome</keyword>
<proteinExistence type="predicted"/>
<protein>
    <recommendedName>
        <fullName evidence="3">XRE family transcriptional regulator</fullName>
    </recommendedName>
</protein>
<name>A0ABV2BCL1_9LACO</name>
<comment type="caution">
    <text evidence="1">The sequence shown here is derived from an EMBL/GenBank/DDBJ whole genome shotgun (WGS) entry which is preliminary data.</text>
</comment>
<sequence>MSEGTENTTKFSSTSVALTDNLIDYGKQLSMNFDKNQFSSLISIYSLMTELDSNKDIEDNLVKTIKKQFQILPSFYHVQVCRLFITRFNAEIEPEITAIPLDSTSVEIEDQLLGICDDFDIYLHKIPSIFEALYLLVKSGSDENESNDLRKKVNLLLTNRNLQAKVLLDFCDKYQAKYSEKLKRGVFPGAY</sequence>
<accession>A0ABV2BCL1</accession>
<organism evidence="1 2">
    <name type="scientific">Lactobacillus crispatus</name>
    <dbReference type="NCBI Taxonomy" id="47770"/>
    <lineage>
        <taxon>Bacteria</taxon>
        <taxon>Bacillati</taxon>
        <taxon>Bacillota</taxon>
        <taxon>Bacilli</taxon>
        <taxon>Lactobacillales</taxon>
        <taxon>Lactobacillaceae</taxon>
        <taxon>Lactobacillus</taxon>
    </lineage>
</organism>
<dbReference type="EMBL" id="JBETVU010000013">
    <property type="protein sequence ID" value="MES5150986.1"/>
    <property type="molecule type" value="Genomic_DNA"/>
</dbReference>